<reference evidence="2" key="1">
    <citation type="submission" date="2016-12" db="EMBL/GenBank/DDBJ databases">
        <title>Draft genome sequence of Roseomonas mucosa strain AU37, isolated from a peripheral intravenous catheter.</title>
        <authorList>
            <person name="Choudhury M.A."/>
            <person name="Sidjabat H.E."/>
            <person name="Wailan A.M."/>
            <person name="Zhang L."/>
            <person name="Marsh N.M."/>
            <person name="Rickard C.M."/>
            <person name="Davies M."/>
            <person name="Mcmillan D.J."/>
        </authorList>
    </citation>
    <scope>NUCLEOTIDE SEQUENCE [LARGE SCALE GENOMIC DNA]</scope>
    <source>
        <strain evidence="2">AU37</strain>
    </source>
</reference>
<evidence type="ECO:0000313" key="3">
    <source>
        <dbReference type="Proteomes" id="UP000054844"/>
    </source>
</evidence>
<feature type="domain" description="NIPSNAP" evidence="1">
    <location>
        <begin position="4"/>
        <end position="105"/>
    </location>
</feature>
<keyword evidence="3" id="KW-1185">Reference proteome</keyword>
<accession>A0A1S8DAT9</accession>
<dbReference type="EMBL" id="LLWF02000005">
    <property type="protein sequence ID" value="ONH84618.1"/>
    <property type="molecule type" value="Genomic_DNA"/>
</dbReference>
<organism evidence="2 3">
    <name type="scientific">Roseomonas mucosa</name>
    <dbReference type="NCBI Taxonomy" id="207340"/>
    <lineage>
        <taxon>Bacteria</taxon>
        <taxon>Pseudomonadati</taxon>
        <taxon>Pseudomonadota</taxon>
        <taxon>Alphaproteobacteria</taxon>
        <taxon>Acetobacterales</taxon>
        <taxon>Roseomonadaceae</taxon>
        <taxon>Roseomonas</taxon>
    </lineage>
</organism>
<dbReference type="Proteomes" id="UP000054844">
    <property type="component" value="Unassembled WGS sequence"/>
</dbReference>
<evidence type="ECO:0000313" key="2">
    <source>
        <dbReference type="EMBL" id="ONH84618.1"/>
    </source>
</evidence>
<dbReference type="OrthoDB" id="9812037at2"/>
<dbReference type="Gene3D" id="3.30.70.100">
    <property type="match status" value="1"/>
</dbReference>
<name>A0A1S8DAT9_9PROT</name>
<dbReference type="InterPro" id="IPR011008">
    <property type="entry name" value="Dimeric_a/b-barrel"/>
</dbReference>
<dbReference type="RefSeq" id="WP_058390192.1">
    <property type="nucleotide sequence ID" value="NZ_CP025189.1"/>
</dbReference>
<sequence>MIHQLRIYEIFDRNKAAFHARFRDHAARIMRRHGFDIVAMWEAGPAGAPKFVYLLRWPDEATLDARWAGFMADEEWSRIKDETGAREGRLVGEIENLVLRPVDYSLAL</sequence>
<protein>
    <submittedName>
        <fullName evidence="2">NIPSNAP family containing protein</fullName>
    </submittedName>
</protein>
<comment type="caution">
    <text evidence="2">The sequence shown here is derived from an EMBL/GenBank/DDBJ whole genome shotgun (WGS) entry which is preliminary data.</text>
</comment>
<proteinExistence type="predicted"/>
<dbReference type="SUPFAM" id="SSF54909">
    <property type="entry name" value="Dimeric alpha+beta barrel"/>
    <property type="match status" value="1"/>
</dbReference>
<dbReference type="AlphaFoldDB" id="A0A1S8DAT9"/>
<evidence type="ECO:0000259" key="1">
    <source>
        <dbReference type="Pfam" id="PF07978"/>
    </source>
</evidence>
<dbReference type="InterPro" id="IPR012577">
    <property type="entry name" value="NIPSNAP"/>
</dbReference>
<dbReference type="Pfam" id="PF07978">
    <property type="entry name" value="NIPSNAP"/>
    <property type="match status" value="1"/>
</dbReference>
<gene>
    <name evidence="2" type="ORF">APZ41_003370</name>
</gene>